<dbReference type="GeneID" id="64657262"/>
<feature type="chain" id="PRO_5042198793" description="Secreted protein" evidence="1">
    <location>
        <begin position="22"/>
        <end position="89"/>
    </location>
</feature>
<evidence type="ECO:0008006" key="4">
    <source>
        <dbReference type="Google" id="ProtNLM"/>
    </source>
</evidence>
<accession>A0AAD4HFM2</accession>
<dbReference type="RefSeq" id="XP_041219992.1">
    <property type="nucleotide sequence ID" value="XM_041362964.1"/>
</dbReference>
<organism evidence="2 3">
    <name type="scientific">Suillus fuscotomentosus</name>
    <dbReference type="NCBI Taxonomy" id="1912939"/>
    <lineage>
        <taxon>Eukaryota</taxon>
        <taxon>Fungi</taxon>
        <taxon>Dikarya</taxon>
        <taxon>Basidiomycota</taxon>
        <taxon>Agaricomycotina</taxon>
        <taxon>Agaricomycetes</taxon>
        <taxon>Agaricomycetidae</taxon>
        <taxon>Boletales</taxon>
        <taxon>Suillineae</taxon>
        <taxon>Suillaceae</taxon>
        <taxon>Suillus</taxon>
    </lineage>
</organism>
<reference evidence="2" key="1">
    <citation type="journal article" date="2020" name="New Phytol.">
        <title>Comparative genomics reveals dynamic genome evolution in host specialist ectomycorrhizal fungi.</title>
        <authorList>
            <person name="Lofgren L.A."/>
            <person name="Nguyen N.H."/>
            <person name="Vilgalys R."/>
            <person name="Ruytinx J."/>
            <person name="Liao H.L."/>
            <person name="Branco S."/>
            <person name="Kuo A."/>
            <person name="LaButti K."/>
            <person name="Lipzen A."/>
            <person name="Andreopoulos W."/>
            <person name="Pangilinan J."/>
            <person name="Riley R."/>
            <person name="Hundley H."/>
            <person name="Na H."/>
            <person name="Barry K."/>
            <person name="Grigoriev I.V."/>
            <person name="Stajich J.E."/>
            <person name="Kennedy P.G."/>
        </authorList>
    </citation>
    <scope>NUCLEOTIDE SEQUENCE</scope>
    <source>
        <strain evidence="2">FC203</strain>
    </source>
</reference>
<protein>
    <recommendedName>
        <fullName evidence="4">Secreted protein</fullName>
    </recommendedName>
</protein>
<comment type="caution">
    <text evidence="2">The sequence shown here is derived from an EMBL/GenBank/DDBJ whole genome shotgun (WGS) entry which is preliminary data.</text>
</comment>
<dbReference type="Proteomes" id="UP001195769">
    <property type="component" value="Unassembled WGS sequence"/>
</dbReference>
<dbReference type="AlphaFoldDB" id="A0AAD4HFM2"/>
<keyword evidence="1" id="KW-0732">Signal</keyword>
<sequence length="89" mass="9938">MIFSLLLGISISLTFLIPATACSDCVLRRGKMSSNTSSRRHSRLNVHNHTLITSRLSAFVSVSCIDFRNNGLQQIEGRWLTFPLIMDAV</sequence>
<gene>
    <name evidence="2" type="ORF">F5891DRAFT_1062587</name>
</gene>
<evidence type="ECO:0000256" key="1">
    <source>
        <dbReference type="SAM" id="SignalP"/>
    </source>
</evidence>
<keyword evidence="3" id="KW-1185">Reference proteome</keyword>
<feature type="signal peptide" evidence="1">
    <location>
        <begin position="1"/>
        <end position="21"/>
    </location>
</feature>
<name>A0AAD4HFM2_9AGAM</name>
<evidence type="ECO:0000313" key="2">
    <source>
        <dbReference type="EMBL" id="KAG1894416.1"/>
    </source>
</evidence>
<evidence type="ECO:0000313" key="3">
    <source>
        <dbReference type="Proteomes" id="UP001195769"/>
    </source>
</evidence>
<proteinExistence type="predicted"/>
<dbReference type="EMBL" id="JABBWK010000080">
    <property type="protein sequence ID" value="KAG1894416.1"/>
    <property type="molecule type" value="Genomic_DNA"/>
</dbReference>